<sequence>MEGETTSSLGPSQMGEPIQLPPKKPSSKRTKSSASGSSKRPRIDVSPPESSPPPPEMPDWLKDFQKSFLGMTSSIEKLATAAMQKQKPTNTALHTAHPSTSETCPESSEEDPSLDPNDSDSDQLDTASQPSKRSQTEAVDALLADMFITLDLQEETKEIKTLDKLFGSVSKPQRHFPVHETVEEVIKKEWKFPDRKLARDKRLDNLYPFQQQYKDKWDQVPKVDAPVARLAKRTTIPLEDGTSFKDPMDRKTESLLKNIFTSTTSAFKPTIAMACVARTLTLWAQEAIQEASEEEFDMSSHLSKMLNAIHYLCDASMDSLHLLAKSSALAIAARRALWLKPWSADPASKKNLVSLPFTGTTLFGSELDAIISKISGVRAISYPRTRDPGLHRIHNARFDIPTTSVFNRIFRGIRDLIPGPTLRVSGVLESQHGTHNVVKPRRPRINKIPDALAASIPQETVGGRLRFFKEVWLSNTSDTWVHKVITYGYEPFFQQPPPTRFLRSRIPTNPDKKAEFFRAIQEMRKKGGHRSSTYTPTQSRFLFKPFHGSQKGRFSATSLRSKETESLSSGPYFQDGISESSHRQCRTGRLFHLDRLKGCLSTHPHPSTLSKIPAVCTTQRAFSVSSSSLRSGHGTENFHQGHGQSSGLHEGTASNHYPISGRSPSPGSIQRDRTTTHRYLPIHTTATWVDNSPSKELFVSSPVHSFFGGTLRFSKTQGVSHSRKNSKADQSDFVDHSQVRDFHKKWNASLGINDGIDRSGTLRTIPHETASTGTAAEMEQVTNNTRRQNLSVAKHQTVLVLVDTETKSGRGTCMFSNKLSHGYHRCESSGLGRSFPGQDGTGKMVANRGSAADQRPRTSSYPTRSSALDHGSARFPSKDTNRQCYRCSLSKSSRRHTQSSSLERGSQDTYLGRTNSPTTFCHLHSRPGQLGSGLSQSADSRPRGMEAEPSDIRADCQEMGMAPNRSHGIDVQSSATDVLHTVPRLQSRSNRCADYQLELRSGLCVSATTNDSQGSEKTEVTPYHSHCNSTILAQEGMVFGLEEHVHSRPLETTTAGGPVDPGSVPTSQSEHACPDGLAIEAAIWSQKGFSHSVVQTLLQARKKSTKRSYHRIWKIFLEWCNRNQLNHTFLPISDLLDFLQQGLDKGLATSSLKVQVSALSILLQQPLAEQKDVKTFLQAAQHIRPRWRAPTPPWDLTLVLNALQKPPFEPMHSISIKLLSLKVVFLVAIASARRVSELAALSCRPPLCVIHEDKVVLRTQPEFIPKVVSDYHINQDIVLPSLCPKPKNSKEKALHTLDVVRAIKYYLHRTQDFRKSETLFVLFGAPQRGKQASSASLSRWIRETIILAYTAKGKPAPFRVTAHSTRALSTSWAQANQASADQICRAATWSSVHTFTKFYKFNVYASSQASFGRKVLQAAVL</sequence>
<dbReference type="RefSeq" id="XP_041431345.1">
    <property type="nucleotide sequence ID" value="XM_041575411.1"/>
</dbReference>
<dbReference type="RefSeq" id="XP_041431346.1">
    <property type="nucleotide sequence ID" value="XM_041575412.1"/>
</dbReference>
<feature type="region of interest" description="Disordered" evidence="3">
    <location>
        <begin position="627"/>
        <end position="672"/>
    </location>
</feature>
<dbReference type="GO" id="GO:0015074">
    <property type="term" value="P:DNA integration"/>
    <property type="evidence" value="ECO:0007669"/>
    <property type="project" value="InterPro"/>
</dbReference>
<feature type="region of interest" description="Disordered" evidence="3">
    <location>
        <begin position="826"/>
        <end position="948"/>
    </location>
</feature>
<feature type="compositionally biased region" description="Low complexity" evidence="3">
    <location>
        <begin position="658"/>
        <end position="669"/>
    </location>
</feature>
<feature type="region of interest" description="Disordered" evidence="3">
    <location>
        <begin position="79"/>
        <end position="136"/>
    </location>
</feature>
<feature type="region of interest" description="Disordered" evidence="3">
    <location>
        <begin position="549"/>
        <end position="580"/>
    </location>
</feature>
<feature type="compositionally biased region" description="Polar residues" evidence="3">
    <location>
        <begin position="903"/>
        <end position="919"/>
    </location>
</feature>
<dbReference type="RefSeq" id="XP_041431344.1">
    <property type="nucleotide sequence ID" value="XM_041575410.1"/>
</dbReference>
<dbReference type="PANTHER" id="PTHR33066:SF2">
    <property type="entry name" value="FILAGGRIN-2-LIKE"/>
    <property type="match status" value="1"/>
</dbReference>
<feature type="compositionally biased region" description="Low complexity" evidence="3">
    <location>
        <begin position="857"/>
        <end position="866"/>
    </location>
</feature>
<organism evidence="5 6">
    <name type="scientific">Xenopus laevis</name>
    <name type="common">African clawed frog</name>
    <dbReference type="NCBI Taxonomy" id="8355"/>
    <lineage>
        <taxon>Eukaryota</taxon>
        <taxon>Metazoa</taxon>
        <taxon>Chordata</taxon>
        <taxon>Craniata</taxon>
        <taxon>Vertebrata</taxon>
        <taxon>Euteleostomi</taxon>
        <taxon>Amphibia</taxon>
        <taxon>Batrachia</taxon>
        <taxon>Anura</taxon>
        <taxon>Pipoidea</taxon>
        <taxon>Pipidae</taxon>
        <taxon>Xenopodinae</taxon>
        <taxon>Xenopus</taxon>
        <taxon>Xenopus</taxon>
    </lineage>
</organism>
<feature type="compositionally biased region" description="Polar residues" evidence="3">
    <location>
        <begin position="1"/>
        <end position="11"/>
    </location>
</feature>
<feature type="compositionally biased region" description="Acidic residues" evidence="3">
    <location>
        <begin position="107"/>
        <end position="123"/>
    </location>
</feature>
<evidence type="ECO:0000313" key="6">
    <source>
        <dbReference type="RefSeq" id="XP_041431344.1"/>
    </source>
</evidence>
<dbReference type="InterPro" id="IPR011010">
    <property type="entry name" value="DNA_brk_join_enz"/>
</dbReference>
<proteinExistence type="predicted"/>
<dbReference type="KEGG" id="xla:121397804"/>
<keyword evidence="2" id="KW-0233">DNA recombination</keyword>
<dbReference type="GeneID" id="121397804"/>
<evidence type="ECO:0000256" key="1">
    <source>
        <dbReference type="ARBA" id="ARBA00023125"/>
    </source>
</evidence>
<gene>
    <name evidence="6 7 8" type="primary">LOC121397804</name>
</gene>
<feature type="region of interest" description="Disordered" evidence="3">
    <location>
        <begin position="1050"/>
        <end position="1071"/>
    </location>
</feature>
<evidence type="ECO:0000313" key="8">
    <source>
        <dbReference type="RefSeq" id="XP_041431346.1"/>
    </source>
</evidence>
<dbReference type="Gene3D" id="1.10.150.130">
    <property type="match status" value="1"/>
</dbReference>
<dbReference type="InterPro" id="IPR021623">
    <property type="entry name" value="LAP2alpha_C"/>
</dbReference>
<reference evidence="6 7" key="1">
    <citation type="submission" date="2025-04" db="UniProtKB">
        <authorList>
            <consortium name="RefSeq"/>
        </authorList>
    </citation>
    <scope>IDENTIFICATION</scope>
    <source>
        <strain evidence="6 7">J_2021</strain>
        <tissue evidence="6 7">Erythrocytes</tissue>
    </source>
</reference>
<feature type="domain" description="Lamina-associated polypeptide 2 alpha C-terminal" evidence="4">
    <location>
        <begin position="172"/>
        <end position="373"/>
    </location>
</feature>
<dbReference type="InterPro" id="IPR010998">
    <property type="entry name" value="Integrase_recombinase_N"/>
</dbReference>
<dbReference type="GO" id="GO:0006310">
    <property type="term" value="P:DNA recombination"/>
    <property type="evidence" value="ECO:0007669"/>
    <property type="project" value="UniProtKB-KW"/>
</dbReference>
<feature type="compositionally biased region" description="Polar residues" evidence="3">
    <location>
        <begin position="642"/>
        <end position="657"/>
    </location>
</feature>
<keyword evidence="5" id="KW-1185">Reference proteome</keyword>
<evidence type="ECO:0000256" key="2">
    <source>
        <dbReference type="ARBA" id="ARBA00023172"/>
    </source>
</evidence>
<dbReference type="OrthoDB" id="8954815at2759"/>
<dbReference type="GO" id="GO:0003677">
    <property type="term" value="F:DNA binding"/>
    <property type="evidence" value="ECO:0007669"/>
    <property type="project" value="UniProtKB-KW"/>
</dbReference>
<dbReference type="Gene3D" id="1.10.287.3160">
    <property type="match status" value="1"/>
</dbReference>
<dbReference type="Pfam" id="PF11560">
    <property type="entry name" value="LAP2alpha"/>
    <property type="match status" value="1"/>
</dbReference>
<dbReference type="Gene3D" id="1.10.443.10">
    <property type="entry name" value="Intergrase catalytic core"/>
    <property type="match status" value="1"/>
</dbReference>
<dbReference type="SUPFAM" id="SSF47823">
    <property type="entry name" value="lambda integrase-like, N-terminal domain"/>
    <property type="match status" value="1"/>
</dbReference>
<keyword evidence="1" id="KW-0238">DNA-binding</keyword>
<dbReference type="SUPFAM" id="SSF56349">
    <property type="entry name" value="DNA breaking-rejoining enzymes"/>
    <property type="match status" value="1"/>
</dbReference>
<feature type="region of interest" description="Disordered" evidence="3">
    <location>
        <begin position="1"/>
        <end position="65"/>
    </location>
</feature>
<feature type="compositionally biased region" description="Polar residues" evidence="3">
    <location>
        <begin position="124"/>
        <end position="136"/>
    </location>
</feature>
<evidence type="ECO:0000313" key="5">
    <source>
        <dbReference type="Proteomes" id="UP000186698"/>
    </source>
</evidence>
<protein>
    <submittedName>
        <fullName evidence="6 7">Uncharacterized protein LOC121397804</fullName>
    </submittedName>
</protein>
<dbReference type="InterPro" id="IPR013762">
    <property type="entry name" value="Integrase-like_cat_sf"/>
</dbReference>
<evidence type="ECO:0000259" key="4">
    <source>
        <dbReference type="Pfam" id="PF11560"/>
    </source>
</evidence>
<evidence type="ECO:0000313" key="7">
    <source>
        <dbReference type="RefSeq" id="XP_041431345.1"/>
    </source>
</evidence>
<accession>A0A8J1LQ31</accession>
<dbReference type="PANTHER" id="PTHR33066">
    <property type="entry name" value="INTEGRASE_SAM-LIKE_N DOMAIN-CONTAINING PROTEIN"/>
    <property type="match status" value="1"/>
</dbReference>
<name>A0A8J1LQ31_XENLA</name>
<evidence type="ECO:0000256" key="3">
    <source>
        <dbReference type="SAM" id="MobiDB-lite"/>
    </source>
</evidence>
<dbReference type="Proteomes" id="UP000186698">
    <property type="component" value="Chromosome 8S"/>
</dbReference>